<gene>
    <name evidence="3" type="ORF">RN50_02911</name>
</gene>
<dbReference type="AlphaFoldDB" id="A0A0F0KCC6"/>
<organism evidence="3 4">
    <name type="scientific">Microbacterium foliorum</name>
    <dbReference type="NCBI Taxonomy" id="104336"/>
    <lineage>
        <taxon>Bacteria</taxon>
        <taxon>Bacillati</taxon>
        <taxon>Actinomycetota</taxon>
        <taxon>Actinomycetes</taxon>
        <taxon>Micrococcales</taxon>
        <taxon>Microbacteriaceae</taxon>
        <taxon>Microbacterium</taxon>
    </lineage>
</organism>
<evidence type="ECO:0000313" key="4">
    <source>
        <dbReference type="Proteomes" id="UP000033572"/>
    </source>
</evidence>
<dbReference type="PANTHER" id="PTHR21666:SF289">
    <property type="entry name" value="L-ALA--D-GLU ENDOPEPTIDASE"/>
    <property type="match status" value="1"/>
</dbReference>
<dbReference type="RefSeq" id="WP_052677829.1">
    <property type="nucleotide sequence ID" value="NZ_CP031425.1"/>
</dbReference>
<dbReference type="CDD" id="cd12797">
    <property type="entry name" value="M23_peptidase"/>
    <property type="match status" value="1"/>
</dbReference>
<protein>
    <submittedName>
        <fullName evidence="3">Peptidase family M23</fullName>
    </submittedName>
</protein>
<accession>A0A0F0KCC6</accession>
<evidence type="ECO:0000259" key="2">
    <source>
        <dbReference type="Pfam" id="PF01551"/>
    </source>
</evidence>
<dbReference type="GeneID" id="94444263"/>
<dbReference type="PANTHER" id="PTHR21666">
    <property type="entry name" value="PEPTIDASE-RELATED"/>
    <property type="match status" value="1"/>
</dbReference>
<dbReference type="InterPro" id="IPR016047">
    <property type="entry name" value="M23ase_b-sheet_dom"/>
</dbReference>
<dbReference type="InterPro" id="IPR050570">
    <property type="entry name" value="Cell_wall_metabolism_enzyme"/>
</dbReference>
<sequence length="190" mass="19746">MRTHLPPRAPVVALALVMLLVALGGRADASEMPATPASGIAVSADPVPDAVHPRWHWPLEGPREVTSPYRAPAHEYGAGHRGIDVMSAIGAEVTAPAEGRVAFRGTVVDRPLLTIEHPGGYVSTFEPLISTWEPGDTVAAGEVIGTVAVGGHAAADTVHLGVRLHGVYIDPLLLFEPAARAVLLPCCDGS</sequence>
<dbReference type="EMBL" id="JYIU01000046">
    <property type="protein sequence ID" value="KJL17810.1"/>
    <property type="molecule type" value="Genomic_DNA"/>
</dbReference>
<dbReference type="PATRIC" id="fig|104336.4.peg.2952"/>
<proteinExistence type="predicted"/>
<dbReference type="KEGG" id="mfol:DXT68_07660"/>
<dbReference type="Proteomes" id="UP000033572">
    <property type="component" value="Unassembled WGS sequence"/>
</dbReference>
<name>A0A0F0KCC6_9MICO</name>
<dbReference type="InterPro" id="IPR011055">
    <property type="entry name" value="Dup_hybrid_motif"/>
</dbReference>
<keyword evidence="1" id="KW-0732">Signal</keyword>
<evidence type="ECO:0000313" key="3">
    <source>
        <dbReference type="EMBL" id="KJL17810.1"/>
    </source>
</evidence>
<feature type="domain" description="M23ase beta-sheet core" evidence="2">
    <location>
        <begin position="79"/>
        <end position="171"/>
    </location>
</feature>
<dbReference type="GO" id="GO:0004222">
    <property type="term" value="F:metalloendopeptidase activity"/>
    <property type="evidence" value="ECO:0007669"/>
    <property type="project" value="TreeGrafter"/>
</dbReference>
<evidence type="ECO:0000256" key="1">
    <source>
        <dbReference type="ARBA" id="ARBA00022729"/>
    </source>
</evidence>
<dbReference type="SUPFAM" id="SSF51261">
    <property type="entry name" value="Duplicated hybrid motif"/>
    <property type="match status" value="1"/>
</dbReference>
<keyword evidence="4" id="KW-1185">Reference proteome</keyword>
<dbReference type="Gene3D" id="2.70.70.10">
    <property type="entry name" value="Glucose Permease (Domain IIA)"/>
    <property type="match status" value="1"/>
</dbReference>
<reference evidence="3 4" key="1">
    <citation type="submission" date="2015-02" db="EMBL/GenBank/DDBJ databases">
        <title>Draft genome sequences of ten Microbacterium spp. with emphasis on heavy metal contaminated environments.</title>
        <authorList>
            <person name="Corretto E."/>
        </authorList>
    </citation>
    <scope>NUCLEOTIDE SEQUENCE [LARGE SCALE GENOMIC DNA]</scope>
    <source>
        <strain evidence="3 4">DSM 12966</strain>
    </source>
</reference>
<comment type="caution">
    <text evidence="3">The sequence shown here is derived from an EMBL/GenBank/DDBJ whole genome shotgun (WGS) entry which is preliminary data.</text>
</comment>
<dbReference type="Pfam" id="PF01551">
    <property type="entry name" value="Peptidase_M23"/>
    <property type="match status" value="1"/>
</dbReference>